<dbReference type="InterPro" id="IPR057682">
    <property type="entry name" value="DUF7922"/>
</dbReference>
<feature type="compositionally biased region" description="Basic and acidic residues" evidence="1">
    <location>
        <begin position="259"/>
        <end position="276"/>
    </location>
</feature>
<comment type="caution">
    <text evidence="3">The sequence shown here is derived from an EMBL/GenBank/DDBJ whole genome shotgun (WGS) entry which is preliminary data.</text>
</comment>
<dbReference type="OrthoDB" id="1705475at2"/>
<dbReference type="AlphaFoldDB" id="R1CNI8"/>
<dbReference type="EMBL" id="ARZA01000193">
    <property type="protein sequence ID" value="EOD00281.1"/>
    <property type="molecule type" value="Genomic_DNA"/>
</dbReference>
<feature type="compositionally biased region" description="Acidic residues" evidence="1">
    <location>
        <begin position="249"/>
        <end position="258"/>
    </location>
</feature>
<evidence type="ECO:0000313" key="3">
    <source>
        <dbReference type="EMBL" id="EOD00281.1"/>
    </source>
</evidence>
<proteinExistence type="predicted"/>
<gene>
    <name evidence="3" type="ORF">L21TH_1684</name>
</gene>
<evidence type="ECO:0000313" key="4">
    <source>
        <dbReference type="Proteomes" id="UP000013378"/>
    </source>
</evidence>
<evidence type="ECO:0000259" key="2">
    <source>
        <dbReference type="Pfam" id="PF25538"/>
    </source>
</evidence>
<dbReference type="Pfam" id="PF25538">
    <property type="entry name" value="DUF7922"/>
    <property type="match status" value="1"/>
</dbReference>
<name>R1CNI8_9FIRM</name>
<protein>
    <recommendedName>
        <fullName evidence="2">DUF7922 domain-containing protein</fullName>
    </recommendedName>
</protein>
<dbReference type="eggNOG" id="COG3087">
    <property type="taxonomic scope" value="Bacteria"/>
</dbReference>
<reference evidence="3 4" key="1">
    <citation type="journal article" date="2015" name="Geomicrobiol. J.">
        <title>Caldisalinibacter kiritimatiensis gen. nov., sp. nov., a moderately thermohalophilic thiosulfate-reducing bacterium from a hypersaline microbial mat.</title>
        <authorList>
            <person name="Ben Hania W."/>
            <person name="Joseph M."/>
            <person name="Fiebig A."/>
            <person name="Bunk B."/>
            <person name="Klenk H.-P."/>
            <person name="Fardeau M.-L."/>
            <person name="Spring S."/>
        </authorList>
    </citation>
    <scope>NUCLEOTIDE SEQUENCE [LARGE SCALE GENOMIC DNA]</scope>
    <source>
        <strain evidence="3 4">L21-TH-D2</strain>
    </source>
</reference>
<evidence type="ECO:0000256" key="1">
    <source>
        <dbReference type="SAM" id="MobiDB-lite"/>
    </source>
</evidence>
<feature type="compositionally biased region" description="Basic and acidic residues" evidence="1">
    <location>
        <begin position="208"/>
        <end position="218"/>
    </location>
</feature>
<keyword evidence="4" id="KW-1185">Reference proteome</keyword>
<feature type="domain" description="DUF7922" evidence="2">
    <location>
        <begin position="4"/>
        <end position="133"/>
    </location>
</feature>
<feature type="region of interest" description="Disordered" evidence="1">
    <location>
        <begin position="195"/>
        <end position="276"/>
    </location>
</feature>
<organism evidence="3 4">
    <name type="scientific">Caldisalinibacter kiritimatiensis</name>
    <dbReference type="NCBI Taxonomy" id="1304284"/>
    <lineage>
        <taxon>Bacteria</taxon>
        <taxon>Bacillati</taxon>
        <taxon>Bacillota</taxon>
        <taxon>Tissierellia</taxon>
        <taxon>Tissierellales</taxon>
        <taxon>Thermohalobacteraceae</taxon>
        <taxon>Caldisalinibacter</taxon>
    </lineage>
</organism>
<feature type="compositionally biased region" description="Basic and acidic residues" evidence="1">
    <location>
        <begin position="236"/>
        <end position="248"/>
    </location>
</feature>
<accession>R1CNI8</accession>
<dbReference type="RefSeq" id="WP_006314050.1">
    <property type="nucleotide sequence ID" value="NZ_ARZA01000193.1"/>
</dbReference>
<feature type="compositionally biased region" description="Acidic residues" evidence="1">
    <location>
        <begin position="219"/>
        <end position="235"/>
    </location>
</feature>
<sequence length="490" mass="58009">MSKYIRKFVILEDNTTSYLNNKSNKAKGYVKIESRDGKGKILFNVEGLENIQNKVYKGYLLGKSRGKVVKAEVGTIIINDKGKGSVEWKFNPKSVGNTGVSIEDFKYVLVKLTSIDKKETDLKVPLIGYVYNKDGSIESVLKELQKTDAESNEVHMPQKKSIEKEEIKIENERKEDFSEMKVEKEEIEEIDKELQHNLKDSQQVMSNKTEEKENKVEEIQQEDINEIEETQEIAEEEKKEEIQKHEYDNDTYSEEYNTEVEKPKLESKENQKEVEGKKTNRYKFIKVDHSKDKYYAQKNKQNYQQNSTYQNPNYADNMNNYGHPLNNRNNYTDSARMYSKHVADYSMNILKFFEKVNPLKQELDGYTWWKIDYDSRNVYRGFLPFYNYIVNVYYPYPFMSRVTTCQNLMKKYDHYIFGIYEKNNEVKYYVYGIPGKFTKEEQPYNGITGFQTWIEKRDSDKDIGYWLIHIDAINGRIVTPLKPTPPRRNR</sequence>
<dbReference type="Proteomes" id="UP000013378">
    <property type="component" value="Unassembled WGS sequence"/>
</dbReference>
<dbReference type="STRING" id="1304284.L21TH_1684"/>